<dbReference type="InterPro" id="IPR052517">
    <property type="entry name" value="GlcG_carb_metab_protein"/>
</dbReference>
<evidence type="ECO:0000313" key="2">
    <source>
        <dbReference type="EMBL" id="MBD9356527.1"/>
    </source>
</evidence>
<keyword evidence="1" id="KW-0732">Signal</keyword>
<dbReference type="RefSeq" id="WP_192374872.1">
    <property type="nucleotide sequence ID" value="NZ_CAJHIV010000001.1"/>
</dbReference>
<dbReference type="PANTHER" id="PTHR34309:SF1">
    <property type="entry name" value="PROTEIN GLCG"/>
    <property type="match status" value="1"/>
</dbReference>
<dbReference type="PANTHER" id="PTHR34309">
    <property type="entry name" value="SLR1406 PROTEIN"/>
    <property type="match status" value="1"/>
</dbReference>
<dbReference type="InterPro" id="IPR005624">
    <property type="entry name" value="PduO/GlcC-like"/>
</dbReference>
<dbReference type="EMBL" id="JACXSS010000001">
    <property type="protein sequence ID" value="MBD9356527.1"/>
    <property type="molecule type" value="Genomic_DNA"/>
</dbReference>
<gene>
    <name evidence="2" type="ORF">IE877_11620</name>
</gene>
<evidence type="ECO:0000313" key="3">
    <source>
        <dbReference type="Proteomes" id="UP000652176"/>
    </source>
</evidence>
<reference evidence="2 3" key="1">
    <citation type="submission" date="2020-09" db="EMBL/GenBank/DDBJ databases">
        <title>Methylomonas albis sp. nov. and Methylomonas fluvii sp. nov.: Two cold-adapted methanotrophs from the River Elbe and an amended description of Methylovulum psychrotolerans strain Eb1.</title>
        <authorList>
            <person name="Bussmann I.K."/>
            <person name="Klings K.-W."/>
            <person name="Warnstedt J."/>
            <person name="Hoppert M."/>
            <person name="Saborowski A."/>
            <person name="Horn F."/>
            <person name="Liebner S."/>
        </authorList>
    </citation>
    <scope>NUCLEOTIDE SEQUENCE [LARGE SCALE GENOMIC DNA]</scope>
    <source>
        <strain evidence="2 3">EbA</strain>
    </source>
</reference>
<evidence type="ECO:0000256" key="1">
    <source>
        <dbReference type="SAM" id="SignalP"/>
    </source>
</evidence>
<feature type="chain" id="PRO_5047210066" evidence="1">
    <location>
        <begin position="23"/>
        <end position="270"/>
    </location>
</feature>
<organism evidence="2 3">
    <name type="scientific">Methylomonas albis</name>
    <dbReference type="NCBI Taxonomy" id="1854563"/>
    <lineage>
        <taxon>Bacteria</taxon>
        <taxon>Pseudomonadati</taxon>
        <taxon>Pseudomonadota</taxon>
        <taxon>Gammaproteobacteria</taxon>
        <taxon>Methylococcales</taxon>
        <taxon>Methylococcaceae</taxon>
        <taxon>Methylomonas</taxon>
    </lineage>
</organism>
<proteinExistence type="predicted"/>
<protein>
    <submittedName>
        <fullName evidence="2">Heme-binding protein</fullName>
    </submittedName>
</protein>
<dbReference type="Pfam" id="PF03928">
    <property type="entry name" value="HbpS-like"/>
    <property type="match status" value="1"/>
</dbReference>
<dbReference type="InterPro" id="IPR038084">
    <property type="entry name" value="PduO/GlcC-like_sf"/>
</dbReference>
<name>A0ABR9D3S1_9GAMM</name>
<comment type="caution">
    <text evidence="2">The sequence shown here is derived from an EMBL/GenBank/DDBJ whole genome shotgun (WGS) entry which is preliminary data.</text>
</comment>
<accession>A0ABR9D3S1</accession>
<keyword evidence="3" id="KW-1185">Reference proteome</keyword>
<dbReference type="SUPFAM" id="SSF143744">
    <property type="entry name" value="GlcG-like"/>
    <property type="match status" value="1"/>
</dbReference>
<dbReference type="Proteomes" id="UP000652176">
    <property type="component" value="Unassembled WGS sequence"/>
</dbReference>
<feature type="signal peptide" evidence="1">
    <location>
        <begin position="1"/>
        <end position="22"/>
    </location>
</feature>
<sequence>MNKKLLLCASTLALAATNVAFADRNDNDDRSENVCPVSHAALETALKSAQAQANGGLGFHMWASVVNANGIVCAVAKSGDGLNAQWLGSRVISAQKAYTANAFSLTDGANPTADLDGLALSTANLYSAVQPGGSLFGLQHSNPVDTNWAYAGNAKKFGRNDDPMNGRRVGGVNVFGGGLALYNESGKLLGAVGVSGDTSCADHNIAWRVRDSLKLDFVPAGLSGPNGDNIIFDLDANGKSAHGFGHPKCIGDEDVKNAAIIVSAPIGNNP</sequence>
<dbReference type="Gene3D" id="3.30.450.150">
    <property type="entry name" value="Haem-degrading domain"/>
    <property type="match status" value="1"/>
</dbReference>